<accession>A0A1B7MES9</accession>
<proteinExistence type="predicted"/>
<evidence type="ECO:0000313" key="2">
    <source>
        <dbReference type="Proteomes" id="UP000092154"/>
    </source>
</evidence>
<name>A0A1B7MES9_9AGAM</name>
<dbReference type="Proteomes" id="UP000092154">
    <property type="component" value="Unassembled WGS sequence"/>
</dbReference>
<evidence type="ECO:0000313" key="1">
    <source>
        <dbReference type="EMBL" id="OAX31109.1"/>
    </source>
</evidence>
<keyword evidence="2" id="KW-1185">Reference proteome</keyword>
<dbReference type="InParanoid" id="A0A1B7MES9"/>
<sequence>MPYDHTDRLLELVEDACIAWPTEAVVQAAQRAGQQVLRFHGWAQPVVDELMYARERPRDNSRDEVYVFGPEGETGVRSAGIFQGRRRRGIWETVLKLLGMFLMQKVALELSNVPGLR</sequence>
<dbReference type="OrthoDB" id="3200163at2759"/>
<dbReference type="STRING" id="1314800.A0A1B7MES9"/>
<dbReference type="AlphaFoldDB" id="A0A1B7MES9"/>
<protein>
    <submittedName>
        <fullName evidence="1">Uncharacterized protein</fullName>
    </submittedName>
</protein>
<reference evidence="1 2" key="1">
    <citation type="submission" date="2016-06" db="EMBL/GenBank/DDBJ databases">
        <title>Comparative genomics of the ectomycorrhizal sister species Rhizopogon vinicolor and Rhizopogon vesiculosus (Basidiomycota: Boletales) reveals a divergence of the mating type B locus.</title>
        <authorList>
            <consortium name="DOE Joint Genome Institute"/>
            <person name="Mujic A.B."/>
            <person name="Kuo A."/>
            <person name="Tritt A."/>
            <person name="Lipzen A."/>
            <person name="Chen C."/>
            <person name="Johnson J."/>
            <person name="Sharma A."/>
            <person name="Barry K."/>
            <person name="Grigoriev I.V."/>
            <person name="Spatafora J.W."/>
        </authorList>
    </citation>
    <scope>NUCLEOTIDE SEQUENCE [LARGE SCALE GENOMIC DNA]</scope>
    <source>
        <strain evidence="1 2">AM-OR11-026</strain>
    </source>
</reference>
<dbReference type="EMBL" id="KV449595">
    <property type="protein sequence ID" value="OAX31109.1"/>
    <property type="molecule type" value="Genomic_DNA"/>
</dbReference>
<organism evidence="1 2">
    <name type="scientific">Rhizopogon vinicolor AM-OR11-026</name>
    <dbReference type="NCBI Taxonomy" id="1314800"/>
    <lineage>
        <taxon>Eukaryota</taxon>
        <taxon>Fungi</taxon>
        <taxon>Dikarya</taxon>
        <taxon>Basidiomycota</taxon>
        <taxon>Agaricomycotina</taxon>
        <taxon>Agaricomycetes</taxon>
        <taxon>Agaricomycetidae</taxon>
        <taxon>Boletales</taxon>
        <taxon>Suillineae</taxon>
        <taxon>Rhizopogonaceae</taxon>
        <taxon>Rhizopogon</taxon>
    </lineage>
</organism>
<gene>
    <name evidence="1" type="ORF">K503DRAFT_806368</name>
</gene>